<keyword evidence="2" id="KW-1133">Transmembrane helix</keyword>
<dbReference type="InterPro" id="IPR011990">
    <property type="entry name" value="TPR-like_helical_dom_sf"/>
</dbReference>
<dbReference type="Gene3D" id="1.25.40.10">
    <property type="entry name" value="Tetratricopeptide repeat domain"/>
    <property type="match status" value="1"/>
</dbReference>
<feature type="repeat" description="TPR" evidence="1">
    <location>
        <begin position="154"/>
        <end position="187"/>
    </location>
</feature>
<name>A0A1F4VG24_UNCKA</name>
<dbReference type="SMART" id="SM00028">
    <property type="entry name" value="TPR"/>
    <property type="match status" value="1"/>
</dbReference>
<protein>
    <recommendedName>
        <fullName evidence="5">Tetratricopeptide repeat-like domain-containing protein</fullName>
    </recommendedName>
</protein>
<evidence type="ECO:0000313" key="4">
    <source>
        <dbReference type="Proteomes" id="UP000176504"/>
    </source>
</evidence>
<evidence type="ECO:0000256" key="1">
    <source>
        <dbReference type="PROSITE-ProRule" id="PRU00339"/>
    </source>
</evidence>
<gene>
    <name evidence="3" type="ORF">A3A78_02515</name>
</gene>
<evidence type="ECO:0000256" key="2">
    <source>
        <dbReference type="SAM" id="Phobius"/>
    </source>
</evidence>
<keyword evidence="1" id="KW-0802">TPR repeat</keyword>
<dbReference type="Pfam" id="PF13181">
    <property type="entry name" value="TPR_8"/>
    <property type="match status" value="1"/>
</dbReference>
<proteinExistence type="predicted"/>
<dbReference type="SUPFAM" id="SSF48452">
    <property type="entry name" value="TPR-like"/>
    <property type="match status" value="1"/>
</dbReference>
<dbReference type="Proteomes" id="UP000176504">
    <property type="component" value="Unassembled WGS sequence"/>
</dbReference>
<accession>A0A1F4VG24</accession>
<dbReference type="InterPro" id="IPR019734">
    <property type="entry name" value="TPR_rpt"/>
</dbReference>
<comment type="caution">
    <text evidence="3">The sequence shown here is derived from an EMBL/GenBank/DDBJ whole genome shotgun (WGS) entry which is preliminary data.</text>
</comment>
<dbReference type="AlphaFoldDB" id="A0A1F4VG24"/>
<feature type="transmembrane region" description="Helical" evidence="2">
    <location>
        <begin position="7"/>
        <end position="29"/>
    </location>
</feature>
<evidence type="ECO:0000313" key="3">
    <source>
        <dbReference type="EMBL" id="OGC55888.1"/>
    </source>
</evidence>
<keyword evidence="2" id="KW-0472">Membrane</keyword>
<dbReference type="PROSITE" id="PS50005">
    <property type="entry name" value="TPR"/>
    <property type="match status" value="1"/>
</dbReference>
<evidence type="ECO:0008006" key="5">
    <source>
        <dbReference type="Google" id="ProtNLM"/>
    </source>
</evidence>
<reference evidence="3 4" key="1">
    <citation type="journal article" date="2016" name="Nat. Commun.">
        <title>Thousands of microbial genomes shed light on interconnected biogeochemical processes in an aquifer system.</title>
        <authorList>
            <person name="Anantharaman K."/>
            <person name="Brown C.T."/>
            <person name="Hug L.A."/>
            <person name="Sharon I."/>
            <person name="Castelle C.J."/>
            <person name="Probst A.J."/>
            <person name="Thomas B.C."/>
            <person name="Singh A."/>
            <person name="Wilkins M.J."/>
            <person name="Karaoz U."/>
            <person name="Brodie E.L."/>
            <person name="Williams K.H."/>
            <person name="Hubbard S.S."/>
            <person name="Banfield J.F."/>
        </authorList>
    </citation>
    <scope>NUCLEOTIDE SEQUENCE [LARGE SCALE GENOMIC DNA]</scope>
</reference>
<dbReference type="EMBL" id="MEVI01000001">
    <property type="protein sequence ID" value="OGC55888.1"/>
    <property type="molecule type" value="Genomic_DNA"/>
</dbReference>
<dbReference type="PROSITE" id="PS50293">
    <property type="entry name" value="TPR_REGION"/>
    <property type="match status" value="1"/>
</dbReference>
<keyword evidence="2" id="KW-0812">Transmembrane</keyword>
<sequence>MDKKIKAVLLTITLLIYVSFTVKVINIFLADYYHIKGKKLLYRGYLSEANDNINKAIKLNYEEPSYHRTNAALFLAALSLKEGDMQKIKQYALSEMETAYNLQKINLVNLKHLLSLYYYLSVDDAVDPREIDDRLKTKTMTFFEEVKDISPNDSSVYLTIGKYYGLLKEYELAEEALEKALKLKPDLKEAKDELDAVRVKTGFKA</sequence>
<organism evidence="3 4">
    <name type="scientific">candidate division WWE3 bacterium RIFCSPLOWO2_01_FULL_41_18</name>
    <dbReference type="NCBI Taxonomy" id="1802625"/>
    <lineage>
        <taxon>Bacteria</taxon>
        <taxon>Katanobacteria</taxon>
    </lineage>
</organism>